<dbReference type="EMBL" id="FWPT01000004">
    <property type="protein sequence ID" value="SMA46057.1"/>
    <property type="molecule type" value="Genomic_DNA"/>
</dbReference>
<name>A0A1X7AJ30_9GAMM</name>
<reference evidence="2 3" key="1">
    <citation type="submission" date="2017-03" db="EMBL/GenBank/DDBJ databases">
        <authorList>
            <person name="Afonso C.L."/>
            <person name="Miller P.J."/>
            <person name="Scott M.A."/>
            <person name="Spackman E."/>
            <person name="Goraichik I."/>
            <person name="Dimitrov K.M."/>
            <person name="Suarez D.L."/>
            <person name="Swayne D.E."/>
        </authorList>
    </citation>
    <scope>NUCLEOTIDE SEQUENCE [LARGE SCALE GENOMIC DNA]</scope>
    <source>
        <strain evidence="2">SB41UT1</strain>
    </source>
</reference>
<dbReference type="InterPro" id="IPR011411">
    <property type="entry name" value="MazG-related_YvdC"/>
</dbReference>
<dbReference type="PANTHER" id="PTHR42702">
    <property type="entry name" value="NUCLEOTIDE PYROPHOSPHOHYDROLASE"/>
    <property type="match status" value="1"/>
</dbReference>
<gene>
    <name evidence="2" type="ORF">EHSB41UT_02072</name>
</gene>
<evidence type="ECO:0000259" key="1">
    <source>
        <dbReference type="Pfam" id="PF03819"/>
    </source>
</evidence>
<dbReference type="CDD" id="cd11535">
    <property type="entry name" value="NTP-PPase_SsMazG"/>
    <property type="match status" value="1"/>
</dbReference>
<evidence type="ECO:0000313" key="2">
    <source>
        <dbReference type="EMBL" id="SMA46057.1"/>
    </source>
</evidence>
<dbReference type="PIRSF" id="PIRSF036521">
    <property type="entry name" value="UCP036521_pph"/>
    <property type="match status" value="1"/>
</dbReference>
<dbReference type="OrthoDB" id="9791898at2"/>
<accession>A0A1X7AJ30</accession>
<keyword evidence="3" id="KW-1185">Reference proteome</keyword>
<feature type="domain" description="NTP pyrophosphohydrolase MazG-like" evidence="1">
    <location>
        <begin position="32"/>
        <end position="103"/>
    </location>
</feature>
<dbReference type="AlphaFoldDB" id="A0A1X7AJ30"/>
<proteinExistence type="predicted"/>
<organism evidence="2 3">
    <name type="scientific">Parendozoicomonas haliclonae</name>
    <dbReference type="NCBI Taxonomy" id="1960125"/>
    <lineage>
        <taxon>Bacteria</taxon>
        <taxon>Pseudomonadati</taxon>
        <taxon>Pseudomonadota</taxon>
        <taxon>Gammaproteobacteria</taxon>
        <taxon>Oceanospirillales</taxon>
        <taxon>Endozoicomonadaceae</taxon>
        <taxon>Parendozoicomonas</taxon>
    </lineage>
</organism>
<dbReference type="PANTHER" id="PTHR42702:SF1">
    <property type="entry name" value="REGULATORY PROTEIN FOR BETA-LACTAMASE"/>
    <property type="match status" value="1"/>
</dbReference>
<dbReference type="SUPFAM" id="SSF101386">
    <property type="entry name" value="all-alpha NTP pyrophosphatases"/>
    <property type="match status" value="1"/>
</dbReference>
<dbReference type="RefSeq" id="WP_087109516.1">
    <property type="nucleotide sequence ID" value="NZ_CBCSCN010000002.1"/>
</dbReference>
<dbReference type="Gene3D" id="1.10.287.1080">
    <property type="entry name" value="MazG-like"/>
    <property type="match status" value="1"/>
</dbReference>
<dbReference type="Proteomes" id="UP000196573">
    <property type="component" value="Unassembled WGS sequence"/>
</dbReference>
<evidence type="ECO:0000313" key="3">
    <source>
        <dbReference type="Proteomes" id="UP000196573"/>
    </source>
</evidence>
<sequence>MPDLPATPTLADFQSYVSEMERERGFASQTVKDKCLLLGEEIGELFKAIRKAEGLAMDPQSQVGEIGDELADVFIYLCALANRFDLNLEQAFLDKETKNKQRKWQ</sequence>
<dbReference type="GO" id="GO:0016787">
    <property type="term" value="F:hydrolase activity"/>
    <property type="evidence" value="ECO:0007669"/>
    <property type="project" value="UniProtKB-KW"/>
</dbReference>
<dbReference type="Pfam" id="PF03819">
    <property type="entry name" value="MazG"/>
    <property type="match status" value="1"/>
</dbReference>
<protein>
    <submittedName>
        <fullName evidence="2">MazG nucleotide pyrophosphohydrolase domain protein</fullName>
    </submittedName>
</protein>
<dbReference type="InterPro" id="IPR004518">
    <property type="entry name" value="MazG-like_dom"/>
</dbReference>
<keyword evidence="2" id="KW-0378">Hydrolase</keyword>